<protein>
    <submittedName>
        <fullName evidence="4">3-beta hydroxysteroid dehydrogenase/isomerase family protein</fullName>
    </submittedName>
</protein>
<keyword evidence="4" id="KW-0413">Isomerase</keyword>
<feature type="domain" description="NAD-dependent epimerase/dehydratase" evidence="3">
    <location>
        <begin position="11"/>
        <end position="148"/>
    </location>
</feature>
<sequence length="338" mass="37711">MASEFQDRGLVAITGANGTIGYASVIHALRTGYRVRCVLRREEAIQSVKSGPSLKNFGDKLEYAIVPDNTVPGAYDSALEGAKHVVHIAGVWPKPKYHPDHEIYYPFVKSMENILCAAEKSGTVRRIVFTQAGAALVNPNDGDTLGSKMEEVLNEYVKINPQSASFRPPLASTHHAYCGGKAYCMTYLNTLRKEKKLSFSIVQLAVTSSSAYDQMDRMSKALLFNDPKPRYGFGFVHVEDCAAVPIEALDEDKGSDGDRVWKHAGDVVEESFREEVKKGIYTVGRTNLPINMSFRVDSRLTERLLLDGRKFTSLEECVKEVGVWYAGPIKREEEERKY</sequence>
<dbReference type="Gene3D" id="3.40.50.720">
    <property type="entry name" value="NAD(P)-binding Rossmann-like Domain"/>
    <property type="match status" value="1"/>
</dbReference>
<proteinExistence type="inferred from homology"/>
<dbReference type="InterPro" id="IPR036291">
    <property type="entry name" value="NAD(P)-bd_dom_sf"/>
</dbReference>
<dbReference type="GO" id="GO:0016853">
    <property type="term" value="F:isomerase activity"/>
    <property type="evidence" value="ECO:0007669"/>
    <property type="project" value="UniProtKB-KW"/>
</dbReference>
<evidence type="ECO:0000259" key="3">
    <source>
        <dbReference type="Pfam" id="PF01370"/>
    </source>
</evidence>
<dbReference type="OrthoDB" id="2735536at2759"/>
<keyword evidence="5" id="KW-1185">Reference proteome</keyword>
<dbReference type="PANTHER" id="PTHR10366:SF812">
    <property type="entry name" value="VPS9 DOMAIN-CONTAINING PROTEIN"/>
    <property type="match status" value="1"/>
</dbReference>
<accession>A0A6G1KQ84</accession>
<evidence type="ECO:0000256" key="1">
    <source>
        <dbReference type="ARBA" id="ARBA00023002"/>
    </source>
</evidence>
<organism evidence="4 5">
    <name type="scientific">Pleomassaria siparia CBS 279.74</name>
    <dbReference type="NCBI Taxonomy" id="1314801"/>
    <lineage>
        <taxon>Eukaryota</taxon>
        <taxon>Fungi</taxon>
        <taxon>Dikarya</taxon>
        <taxon>Ascomycota</taxon>
        <taxon>Pezizomycotina</taxon>
        <taxon>Dothideomycetes</taxon>
        <taxon>Pleosporomycetidae</taxon>
        <taxon>Pleosporales</taxon>
        <taxon>Pleomassariaceae</taxon>
        <taxon>Pleomassaria</taxon>
    </lineage>
</organism>
<name>A0A6G1KQ84_9PLEO</name>
<dbReference type="InterPro" id="IPR050425">
    <property type="entry name" value="NAD(P)_dehydrat-like"/>
</dbReference>
<evidence type="ECO:0000313" key="5">
    <source>
        <dbReference type="Proteomes" id="UP000799428"/>
    </source>
</evidence>
<dbReference type="InterPro" id="IPR001509">
    <property type="entry name" value="Epimerase_deHydtase"/>
</dbReference>
<evidence type="ECO:0000256" key="2">
    <source>
        <dbReference type="ARBA" id="ARBA00023445"/>
    </source>
</evidence>
<gene>
    <name evidence="4" type="ORF">K504DRAFT_478112</name>
</gene>
<reference evidence="4" key="1">
    <citation type="journal article" date="2020" name="Stud. Mycol.">
        <title>101 Dothideomycetes genomes: a test case for predicting lifestyles and emergence of pathogens.</title>
        <authorList>
            <person name="Haridas S."/>
            <person name="Albert R."/>
            <person name="Binder M."/>
            <person name="Bloem J."/>
            <person name="Labutti K."/>
            <person name="Salamov A."/>
            <person name="Andreopoulos B."/>
            <person name="Baker S."/>
            <person name="Barry K."/>
            <person name="Bills G."/>
            <person name="Bluhm B."/>
            <person name="Cannon C."/>
            <person name="Castanera R."/>
            <person name="Culley D."/>
            <person name="Daum C."/>
            <person name="Ezra D."/>
            <person name="Gonzalez J."/>
            <person name="Henrissat B."/>
            <person name="Kuo A."/>
            <person name="Liang C."/>
            <person name="Lipzen A."/>
            <person name="Lutzoni F."/>
            <person name="Magnuson J."/>
            <person name="Mondo S."/>
            <person name="Nolan M."/>
            <person name="Ohm R."/>
            <person name="Pangilinan J."/>
            <person name="Park H.-J."/>
            <person name="Ramirez L."/>
            <person name="Alfaro M."/>
            <person name="Sun H."/>
            <person name="Tritt A."/>
            <person name="Yoshinaga Y."/>
            <person name="Zwiers L.-H."/>
            <person name="Turgeon B."/>
            <person name="Goodwin S."/>
            <person name="Spatafora J."/>
            <person name="Crous P."/>
            <person name="Grigoriev I."/>
        </authorList>
    </citation>
    <scope>NUCLEOTIDE SEQUENCE</scope>
    <source>
        <strain evidence="4">CBS 279.74</strain>
    </source>
</reference>
<dbReference type="AlphaFoldDB" id="A0A6G1KQ84"/>
<dbReference type="SUPFAM" id="SSF51735">
    <property type="entry name" value="NAD(P)-binding Rossmann-fold domains"/>
    <property type="match status" value="1"/>
</dbReference>
<dbReference type="Pfam" id="PF01370">
    <property type="entry name" value="Epimerase"/>
    <property type="match status" value="1"/>
</dbReference>
<dbReference type="EMBL" id="MU005764">
    <property type="protein sequence ID" value="KAF2714715.1"/>
    <property type="molecule type" value="Genomic_DNA"/>
</dbReference>
<evidence type="ECO:0000313" key="4">
    <source>
        <dbReference type="EMBL" id="KAF2714715.1"/>
    </source>
</evidence>
<comment type="similarity">
    <text evidence="2">Belongs to the NAD(P)-dependent epimerase/dehydratase family. Dihydroflavonol-4-reductase subfamily.</text>
</comment>
<keyword evidence="1" id="KW-0560">Oxidoreductase</keyword>
<dbReference type="PANTHER" id="PTHR10366">
    <property type="entry name" value="NAD DEPENDENT EPIMERASE/DEHYDRATASE"/>
    <property type="match status" value="1"/>
</dbReference>
<dbReference type="GO" id="GO:0016616">
    <property type="term" value="F:oxidoreductase activity, acting on the CH-OH group of donors, NAD or NADP as acceptor"/>
    <property type="evidence" value="ECO:0007669"/>
    <property type="project" value="TreeGrafter"/>
</dbReference>
<dbReference type="Proteomes" id="UP000799428">
    <property type="component" value="Unassembled WGS sequence"/>
</dbReference>